<keyword evidence="2" id="KW-0804">Transcription</keyword>
<dbReference type="EMBL" id="VMNW02000017">
    <property type="protein sequence ID" value="KAA9161352.1"/>
    <property type="molecule type" value="Genomic_DNA"/>
</dbReference>
<keyword evidence="5" id="KW-1185">Reference proteome</keyword>
<reference evidence="4" key="1">
    <citation type="submission" date="2019-09" db="EMBL/GenBank/DDBJ databases">
        <authorList>
            <person name="Teo W.F.A."/>
            <person name="Duangmal K."/>
        </authorList>
    </citation>
    <scope>NUCLEOTIDE SEQUENCE [LARGE SCALE GENOMIC DNA]</scope>
    <source>
        <strain evidence="4">K81G1</strain>
    </source>
</reference>
<protein>
    <submittedName>
        <fullName evidence="4">GAF and ANTAR domain-containing protein</fullName>
    </submittedName>
</protein>
<dbReference type="PROSITE" id="PS50921">
    <property type="entry name" value="ANTAR"/>
    <property type="match status" value="1"/>
</dbReference>
<dbReference type="Pfam" id="PF13185">
    <property type="entry name" value="GAF_2"/>
    <property type="match status" value="1"/>
</dbReference>
<accession>A0A5N0V9Y7</accession>
<keyword evidence="1" id="KW-0805">Transcription regulation</keyword>
<dbReference type="Pfam" id="PF03861">
    <property type="entry name" value="ANTAR"/>
    <property type="match status" value="1"/>
</dbReference>
<gene>
    <name evidence="4" type="ORF">FPZ12_014495</name>
</gene>
<dbReference type="InterPro" id="IPR003018">
    <property type="entry name" value="GAF"/>
</dbReference>
<dbReference type="InterPro" id="IPR005561">
    <property type="entry name" value="ANTAR"/>
</dbReference>
<evidence type="ECO:0000259" key="3">
    <source>
        <dbReference type="PROSITE" id="PS50921"/>
    </source>
</evidence>
<dbReference type="InterPro" id="IPR036388">
    <property type="entry name" value="WH-like_DNA-bd_sf"/>
</dbReference>
<dbReference type="Proteomes" id="UP000319769">
    <property type="component" value="Unassembled WGS sequence"/>
</dbReference>
<dbReference type="SMART" id="SM01012">
    <property type="entry name" value="ANTAR"/>
    <property type="match status" value="1"/>
</dbReference>
<dbReference type="OrthoDB" id="4929862at2"/>
<dbReference type="SMART" id="SM00065">
    <property type="entry name" value="GAF"/>
    <property type="match status" value="1"/>
</dbReference>
<evidence type="ECO:0000313" key="5">
    <source>
        <dbReference type="Proteomes" id="UP000319769"/>
    </source>
</evidence>
<organism evidence="4 5">
    <name type="scientific">Amycolatopsis acidicola</name>
    <dbReference type="NCBI Taxonomy" id="2596893"/>
    <lineage>
        <taxon>Bacteria</taxon>
        <taxon>Bacillati</taxon>
        <taxon>Actinomycetota</taxon>
        <taxon>Actinomycetes</taxon>
        <taxon>Pseudonocardiales</taxon>
        <taxon>Pseudonocardiaceae</taxon>
        <taxon>Amycolatopsis</taxon>
    </lineage>
</organism>
<dbReference type="InterPro" id="IPR029016">
    <property type="entry name" value="GAF-like_dom_sf"/>
</dbReference>
<sequence length="250" mass="27095">MSGLTPERPEPLLRLDEVAGALEDLRAEVAGEEPLDAVLLRLAETAVKGISDADAVSVTVLADGGPRTAASTDSEMIGIDGAQYTAESGPALHAATTREPVRSVVADDEERWPEFVKAALATGVRAYLSMPLLLESAHDGEPELVGALNVYSRTATAFDPFDETLMRLFTNTASAAISNARRWHHARDRVRHLEVALTSRAEIDQAKGVLMAVHGVSAEDAFARLVEQSQQQNRKLREVARELLESVRHR</sequence>
<dbReference type="InterPro" id="IPR012074">
    <property type="entry name" value="GAF_ANTAR"/>
</dbReference>
<evidence type="ECO:0000313" key="4">
    <source>
        <dbReference type="EMBL" id="KAA9161352.1"/>
    </source>
</evidence>
<evidence type="ECO:0000256" key="2">
    <source>
        <dbReference type="ARBA" id="ARBA00023163"/>
    </source>
</evidence>
<feature type="domain" description="ANTAR" evidence="3">
    <location>
        <begin position="183"/>
        <end position="244"/>
    </location>
</feature>
<name>A0A5N0V9Y7_9PSEU</name>
<dbReference type="Gene3D" id="3.30.450.40">
    <property type="match status" value="1"/>
</dbReference>
<proteinExistence type="predicted"/>
<dbReference type="AlphaFoldDB" id="A0A5N0V9Y7"/>
<dbReference type="Gene3D" id="1.10.10.10">
    <property type="entry name" value="Winged helix-like DNA-binding domain superfamily/Winged helix DNA-binding domain"/>
    <property type="match status" value="1"/>
</dbReference>
<dbReference type="RefSeq" id="WP_144757901.1">
    <property type="nucleotide sequence ID" value="NZ_VMNW02000017.1"/>
</dbReference>
<evidence type="ECO:0000256" key="1">
    <source>
        <dbReference type="ARBA" id="ARBA00023015"/>
    </source>
</evidence>
<dbReference type="GO" id="GO:0003723">
    <property type="term" value="F:RNA binding"/>
    <property type="evidence" value="ECO:0007669"/>
    <property type="project" value="InterPro"/>
</dbReference>
<comment type="caution">
    <text evidence="4">The sequence shown here is derived from an EMBL/GenBank/DDBJ whole genome shotgun (WGS) entry which is preliminary data.</text>
</comment>
<dbReference type="PIRSF" id="PIRSF036625">
    <property type="entry name" value="GAF_ANTAR"/>
    <property type="match status" value="1"/>
</dbReference>
<dbReference type="SUPFAM" id="SSF55781">
    <property type="entry name" value="GAF domain-like"/>
    <property type="match status" value="1"/>
</dbReference>